<reference evidence="3 4" key="1">
    <citation type="submission" date="2014-06" db="EMBL/GenBank/DDBJ databases">
        <authorList>
            <person name="Swart Estienne"/>
        </authorList>
    </citation>
    <scope>NUCLEOTIDE SEQUENCE [LARGE SCALE GENOMIC DNA]</scope>
    <source>
        <strain evidence="3 4">130c</strain>
    </source>
</reference>
<dbReference type="OrthoDB" id="297739at2759"/>
<name>A0A077ZXH3_STYLE</name>
<keyword evidence="2" id="KW-0472">Membrane</keyword>
<keyword evidence="2" id="KW-0812">Transmembrane</keyword>
<dbReference type="PANTHER" id="PTHR13018:SF83">
    <property type="entry name" value="RRM DOMAIN-CONTAINING PROTEIN"/>
    <property type="match status" value="1"/>
</dbReference>
<evidence type="ECO:0000313" key="3">
    <source>
        <dbReference type="EMBL" id="CDW73927.1"/>
    </source>
</evidence>
<dbReference type="Proteomes" id="UP000039865">
    <property type="component" value="Unassembled WGS sequence"/>
</dbReference>
<proteinExistence type="predicted"/>
<feature type="transmembrane region" description="Helical" evidence="2">
    <location>
        <begin position="682"/>
        <end position="703"/>
    </location>
</feature>
<dbReference type="GO" id="GO:0005886">
    <property type="term" value="C:plasma membrane"/>
    <property type="evidence" value="ECO:0007669"/>
    <property type="project" value="TreeGrafter"/>
</dbReference>
<evidence type="ECO:0000256" key="2">
    <source>
        <dbReference type="SAM" id="Phobius"/>
    </source>
</evidence>
<dbReference type="GO" id="GO:0005227">
    <property type="term" value="F:calcium-activated cation channel activity"/>
    <property type="evidence" value="ECO:0007669"/>
    <property type="project" value="InterPro"/>
</dbReference>
<organism evidence="3 4">
    <name type="scientific">Stylonychia lemnae</name>
    <name type="common">Ciliate</name>
    <dbReference type="NCBI Taxonomy" id="5949"/>
    <lineage>
        <taxon>Eukaryota</taxon>
        <taxon>Sar</taxon>
        <taxon>Alveolata</taxon>
        <taxon>Ciliophora</taxon>
        <taxon>Intramacronucleata</taxon>
        <taxon>Spirotrichea</taxon>
        <taxon>Stichotrichia</taxon>
        <taxon>Sporadotrichida</taxon>
        <taxon>Oxytrichidae</taxon>
        <taxon>Stylonychinae</taxon>
        <taxon>Stylonychia</taxon>
    </lineage>
</organism>
<protein>
    <recommendedName>
        <fullName evidence="5">CSC1/OSCA1-like cytosolic domain-containing protein</fullName>
    </recommendedName>
</protein>
<keyword evidence="2" id="KW-1133">Transmembrane helix</keyword>
<evidence type="ECO:0000313" key="4">
    <source>
        <dbReference type="Proteomes" id="UP000039865"/>
    </source>
</evidence>
<sequence length="1166" mass="137130">MNEALLKKDSGGNRGSDNSINGGNPDEFDSPKGNQPIVFQPQDQNMLKNLQNQDQIQYDYVDHDEEQKLQQKIKPAGEINQQNEELKQGYEYQIYDQDEEMMKFFEENYQSPSSENQIRQTLSKGILQIMSRRLSEMNGAQKDEVKQEANIFDTLEIISEQELLKDEGEEESMQDANYWPQDAKNGLSYSKMKYVIETRHPRRVRKGKRIPYSWCGSNTGWHCVCKSCKHSDLREMGVGVTVYFKMLKFLMILFLWFSFLSLPAYLFYYNGNEVSYDKLTLKYFLSAFSLGNIGQASNTCNYGDIRLQEKINFFCSYGQLERIYVYGLSTKNSQCPSDFSQDLDVDSKCNFQGMGNKYESQLNDRFENECSGKNQCQFQLLKTDFNAQCNQEIDKRALDPSGLKPQIYAEALCQNLQVPIPFTKYKIERSYLAVVIVVFDILIILSYIMAISILEKYEKEEDKFVNRKSLKTEDFSVSIKKLPPSAGFKNLKEYKALLWDHLENVVAREKQVITRLEGQQQDNVNFKEIVNIYFGMTSYSNMKILLEVYNDIKELVFLETKMKKDKKKRKKSYIRKIEKKNTVIDIKLRLIKDLKLNEQDKTNKIVNAYVVFRSMEGRQRALQAYEDGYLTRLFGKYLCCKYWDYKQKKFLDKWIKVKPAKSPDIILWQNLKVGNCQRFGRIMIITFVTLILMIITFLILIIAKKFENQAEEYSPQIDCPDTEVSQQDAYLDQQKDAVNRIGLMHCYCLNQFYKINIGVKDIQFQDGKEYCNDWLKKYTLANSFVFIVAFGIAVINIIGIVIFVVNVDFGLNFSAIPVFQGKYKEFTVEWYRVVGTTISEYENVNTGSEFLMEFRYSSILAQLYIILMYSPGMPLLYLIAFASFFLTYWFDKFFLLKCYRKPPSHTIDLSSSTVSLMYYALVFHFIIGLYMYSNITILTPTDFINDLFDYITFDTVTFDLRRFQNWHCVLFIMTFGLIFTAFLIRNTFFRLMCCFCRICKKQYKYNDKYDVISDDYLKELNFMQLFKEFKRTRQEVLDYQEDLNAGKINEKVRPAVIKHIARLDHKIVEINKVFLELFQKYGIINPEEDGKQMTDFGKAFQIALRKTMAVKVQNRLQSAICTYDIQDNDFYNGVYEVENYIRSKEKQQQVNEQQHLLEEDEQKAQP</sequence>
<feature type="region of interest" description="Disordered" evidence="1">
    <location>
        <begin position="1"/>
        <end position="42"/>
    </location>
</feature>
<dbReference type="InterPro" id="IPR045122">
    <property type="entry name" value="Csc1-like"/>
</dbReference>
<dbReference type="EMBL" id="CCKQ01002821">
    <property type="protein sequence ID" value="CDW73927.1"/>
    <property type="molecule type" value="Genomic_DNA"/>
</dbReference>
<evidence type="ECO:0000256" key="1">
    <source>
        <dbReference type="SAM" id="MobiDB-lite"/>
    </source>
</evidence>
<accession>A0A077ZXH3</accession>
<dbReference type="InParanoid" id="A0A077ZXH3"/>
<feature type="transmembrane region" description="Helical" evidence="2">
    <location>
        <begin position="963"/>
        <end position="984"/>
    </location>
</feature>
<dbReference type="OMA" id="GLLECYC"/>
<dbReference type="AlphaFoldDB" id="A0A077ZXH3"/>
<feature type="transmembrane region" description="Helical" evidence="2">
    <location>
        <begin position="875"/>
        <end position="895"/>
    </location>
</feature>
<feature type="transmembrane region" description="Helical" evidence="2">
    <location>
        <begin position="431"/>
        <end position="454"/>
    </location>
</feature>
<feature type="transmembrane region" description="Helical" evidence="2">
    <location>
        <begin position="249"/>
        <end position="268"/>
    </location>
</feature>
<keyword evidence="4" id="KW-1185">Reference proteome</keyword>
<feature type="region of interest" description="Disordered" evidence="1">
    <location>
        <begin position="1146"/>
        <end position="1166"/>
    </location>
</feature>
<feature type="transmembrane region" description="Helical" evidence="2">
    <location>
        <begin position="916"/>
        <end position="933"/>
    </location>
</feature>
<evidence type="ECO:0008006" key="5">
    <source>
        <dbReference type="Google" id="ProtNLM"/>
    </source>
</evidence>
<gene>
    <name evidence="3" type="primary">Contig9645.g10313</name>
    <name evidence="3" type="ORF">STYLEM_2917</name>
</gene>
<feature type="transmembrane region" description="Helical" evidence="2">
    <location>
        <begin position="784"/>
        <end position="805"/>
    </location>
</feature>
<dbReference type="PANTHER" id="PTHR13018">
    <property type="entry name" value="PROBABLE MEMBRANE PROTEIN DUF221-RELATED"/>
    <property type="match status" value="1"/>
</dbReference>
<feature type="compositionally biased region" description="Basic and acidic residues" evidence="1">
    <location>
        <begin position="1"/>
        <end position="11"/>
    </location>
</feature>